<sequence length="483" mass="54847">MKLTHTAELTRIVASDRSARSAADPALLGLALAAGMLIGTAPSAAAQYRDDDARDRLLMTDGDEIFGRLLWENDPEGEVHFMLPKGRVKHIDKEDVLQIETVTDTVGAFLSVRSPSASIDEDWALVEWARDNGLDGLAQAQAYHVLTRNPNEARAHEFLGHRERNGKWKWAADDGARMLDAEDWAEWHRDTGHPLELHGEHYVVRSTAELTQAVDLLFDLERMYVDFQAEFGAISELQTKEVVRRPMTAWIYRDVERFPATGSAKVPYYAPGLTLSPSGPPETGSGNEIRTYYGERGNYPLRFFELAAQQLLYSCVLGETQTVWSDDWSFYREAAWLEVGFGNWFGGQFDLGRPGFVKRKDFALDPDDVLRSRSRADRMPLNQGRHELTSLIGLNYEFFLQNEFDERRDIEARAHTFVAYLLDPDTRMPEGKREGQRTRPALMEYMRAVYLTSKGSSSSALDDALGTKIENLEKPWKQWLLSF</sequence>
<evidence type="ECO:0000313" key="1">
    <source>
        <dbReference type="EMBL" id="QDU67579.1"/>
    </source>
</evidence>
<evidence type="ECO:0000313" key="2">
    <source>
        <dbReference type="Proteomes" id="UP000316921"/>
    </source>
</evidence>
<dbReference type="AlphaFoldDB" id="A0A518BKS9"/>
<gene>
    <name evidence="1" type="ORF">Pla133_26670</name>
</gene>
<dbReference type="Proteomes" id="UP000316921">
    <property type="component" value="Chromosome"/>
</dbReference>
<organism evidence="1 2">
    <name type="scientific">Engelhardtia mirabilis</name>
    <dbReference type="NCBI Taxonomy" id="2528011"/>
    <lineage>
        <taxon>Bacteria</taxon>
        <taxon>Pseudomonadati</taxon>
        <taxon>Planctomycetota</taxon>
        <taxon>Planctomycetia</taxon>
        <taxon>Planctomycetia incertae sedis</taxon>
        <taxon>Engelhardtia</taxon>
    </lineage>
</organism>
<dbReference type="KEGG" id="pbap:Pla133_26670"/>
<dbReference type="EMBL" id="CP036287">
    <property type="protein sequence ID" value="QDU67579.1"/>
    <property type="molecule type" value="Genomic_DNA"/>
</dbReference>
<keyword evidence="2" id="KW-1185">Reference proteome</keyword>
<evidence type="ECO:0008006" key="3">
    <source>
        <dbReference type="Google" id="ProtNLM"/>
    </source>
</evidence>
<proteinExistence type="predicted"/>
<reference evidence="1 2" key="1">
    <citation type="submission" date="2019-02" db="EMBL/GenBank/DDBJ databases">
        <title>Deep-cultivation of Planctomycetes and their phenomic and genomic characterization uncovers novel biology.</title>
        <authorList>
            <person name="Wiegand S."/>
            <person name="Jogler M."/>
            <person name="Boedeker C."/>
            <person name="Pinto D."/>
            <person name="Vollmers J."/>
            <person name="Rivas-Marin E."/>
            <person name="Kohn T."/>
            <person name="Peeters S.H."/>
            <person name="Heuer A."/>
            <person name="Rast P."/>
            <person name="Oberbeckmann S."/>
            <person name="Bunk B."/>
            <person name="Jeske O."/>
            <person name="Meyerdierks A."/>
            <person name="Storesund J.E."/>
            <person name="Kallscheuer N."/>
            <person name="Luecker S."/>
            <person name="Lage O.M."/>
            <person name="Pohl T."/>
            <person name="Merkel B.J."/>
            <person name="Hornburger P."/>
            <person name="Mueller R.-W."/>
            <person name="Bruemmer F."/>
            <person name="Labrenz M."/>
            <person name="Spormann A.M."/>
            <person name="Op den Camp H."/>
            <person name="Overmann J."/>
            <person name="Amann R."/>
            <person name="Jetten M.S.M."/>
            <person name="Mascher T."/>
            <person name="Medema M.H."/>
            <person name="Devos D.P."/>
            <person name="Kaster A.-K."/>
            <person name="Ovreas L."/>
            <person name="Rohde M."/>
            <person name="Galperin M.Y."/>
            <person name="Jogler C."/>
        </authorList>
    </citation>
    <scope>NUCLEOTIDE SEQUENCE [LARGE SCALE GENOMIC DNA]</scope>
    <source>
        <strain evidence="1 2">Pla133</strain>
    </source>
</reference>
<protein>
    <recommendedName>
        <fullName evidence="3">DUF1570 domain-containing protein</fullName>
    </recommendedName>
</protein>
<dbReference type="RefSeq" id="WP_145065873.1">
    <property type="nucleotide sequence ID" value="NZ_CP036287.1"/>
</dbReference>
<accession>A0A518BKS9</accession>
<name>A0A518BKS9_9BACT</name>